<organism evidence="1 2">
    <name type="scientific">Rubus argutus</name>
    <name type="common">Southern blackberry</name>
    <dbReference type="NCBI Taxonomy" id="59490"/>
    <lineage>
        <taxon>Eukaryota</taxon>
        <taxon>Viridiplantae</taxon>
        <taxon>Streptophyta</taxon>
        <taxon>Embryophyta</taxon>
        <taxon>Tracheophyta</taxon>
        <taxon>Spermatophyta</taxon>
        <taxon>Magnoliopsida</taxon>
        <taxon>eudicotyledons</taxon>
        <taxon>Gunneridae</taxon>
        <taxon>Pentapetalae</taxon>
        <taxon>rosids</taxon>
        <taxon>fabids</taxon>
        <taxon>Rosales</taxon>
        <taxon>Rosaceae</taxon>
        <taxon>Rosoideae</taxon>
        <taxon>Rosoideae incertae sedis</taxon>
        <taxon>Rubus</taxon>
    </lineage>
</organism>
<gene>
    <name evidence="1" type="ORF">M0R45_015193</name>
</gene>
<evidence type="ECO:0000313" key="2">
    <source>
        <dbReference type="Proteomes" id="UP001457282"/>
    </source>
</evidence>
<dbReference type="EMBL" id="JBEDUW010000003">
    <property type="protein sequence ID" value="KAK9938460.1"/>
    <property type="molecule type" value="Genomic_DNA"/>
</dbReference>
<name>A0AAW1XRF3_RUBAR</name>
<keyword evidence="2" id="KW-1185">Reference proteome</keyword>
<dbReference type="Proteomes" id="UP001457282">
    <property type="component" value="Unassembled WGS sequence"/>
</dbReference>
<proteinExistence type="predicted"/>
<accession>A0AAW1XRF3</accession>
<reference evidence="1 2" key="1">
    <citation type="journal article" date="2023" name="G3 (Bethesda)">
        <title>A chromosome-length genome assembly and annotation of blackberry (Rubus argutus, cv. 'Hillquist').</title>
        <authorList>
            <person name="Bruna T."/>
            <person name="Aryal R."/>
            <person name="Dudchenko O."/>
            <person name="Sargent D.J."/>
            <person name="Mead D."/>
            <person name="Buti M."/>
            <person name="Cavallini A."/>
            <person name="Hytonen T."/>
            <person name="Andres J."/>
            <person name="Pham M."/>
            <person name="Weisz D."/>
            <person name="Mascagni F."/>
            <person name="Usai G."/>
            <person name="Natali L."/>
            <person name="Bassil N."/>
            <person name="Fernandez G.E."/>
            <person name="Lomsadze A."/>
            <person name="Armour M."/>
            <person name="Olukolu B."/>
            <person name="Poorten T."/>
            <person name="Britton C."/>
            <person name="Davik J."/>
            <person name="Ashrafi H."/>
            <person name="Aiden E.L."/>
            <person name="Borodovsky M."/>
            <person name="Worthington M."/>
        </authorList>
    </citation>
    <scope>NUCLEOTIDE SEQUENCE [LARGE SCALE GENOMIC DNA]</scope>
    <source>
        <strain evidence="1">PI 553951</strain>
    </source>
</reference>
<sequence length="172" mass="18883">MAGSSLYGHSSSFDKVMLQDAANYQIASFLYTTACTCQCPGGLASPFPVTQAVGRRVQSDRLRRRHHRRVVIGGDDVAISSSDEDEDDENTKILKGAGCACRSVYGFFEGSKHSWIAFRDDWSLVRNKSQISSDASILSRSDPLLPEWVFPKGCVGLSAIEIQKKKDGAYLL</sequence>
<evidence type="ECO:0000313" key="1">
    <source>
        <dbReference type="EMBL" id="KAK9938460.1"/>
    </source>
</evidence>
<protein>
    <submittedName>
        <fullName evidence="1">Uncharacterized protein</fullName>
    </submittedName>
</protein>
<dbReference type="AlphaFoldDB" id="A0AAW1XRF3"/>
<comment type="caution">
    <text evidence="1">The sequence shown here is derived from an EMBL/GenBank/DDBJ whole genome shotgun (WGS) entry which is preliminary data.</text>
</comment>